<dbReference type="GO" id="GO:0051684">
    <property type="term" value="P:maintenance of Golgi location"/>
    <property type="evidence" value="ECO:0007669"/>
    <property type="project" value="TreeGrafter"/>
</dbReference>
<dbReference type="Proteomes" id="UP001208570">
    <property type="component" value="Unassembled WGS sequence"/>
</dbReference>
<evidence type="ECO:0000313" key="8">
    <source>
        <dbReference type="EMBL" id="KAK2154465.1"/>
    </source>
</evidence>
<dbReference type="InterPro" id="IPR016098">
    <property type="entry name" value="CAP/MinC_C"/>
</dbReference>
<dbReference type="EMBL" id="JAODUP010000268">
    <property type="protein sequence ID" value="KAK2154465.1"/>
    <property type="molecule type" value="Genomic_DNA"/>
</dbReference>
<protein>
    <recommendedName>
        <fullName evidence="4">TBCC domain-containing protein 1</fullName>
    </recommendedName>
</protein>
<dbReference type="Gene3D" id="2.160.20.70">
    <property type="match status" value="1"/>
</dbReference>
<comment type="similarity">
    <text evidence="3">Belongs to the TBCC family.</text>
</comment>
<dbReference type="InterPro" id="IPR006599">
    <property type="entry name" value="CARP_motif"/>
</dbReference>
<dbReference type="GO" id="GO:0051661">
    <property type="term" value="P:maintenance of centrosome location"/>
    <property type="evidence" value="ECO:0007669"/>
    <property type="project" value="TreeGrafter"/>
</dbReference>
<evidence type="ECO:0000313" key="9">
    <source>
        <dbReference type="Proteomes" id="UP001208570"/>
    </source>
</evidence>
<proteinExistence type="inferred from homology"/>
<dbReference type="Pfam" id="PF07986">
    <property type="entry name" value="TBCC"/>
    <property type="match status" value="1"/>
</dbReference>
<dbReference type="InterPro" id="IPR039589">
    <property type="entry name" value="TBCC1"/>
</dbReference>
<dbReference type="InterPro" id="IPR036223">
    <property type="entry name" value="CAP_C_sf"/>
</dbReference>
<name>A0AAD9N2M3_9ANNE</name>
<reference evidence="8" key="1">
    <citation type="journal article" date="2023" name="Mol. Biol. Evol.">
        <title>Third-Generation Sequencing Reveals the Adaptive Role of the Epigenome in Three Deep-Sea Polychaetes.</title>
        <authorList>
            <person name="Perez M."/>
            <person name="Aroh O."/>
            <person name="Sun Y."/>
            <person name="Lan Y."/>
            <person name="Juniper S.K."/>
            <person name="Young C.R."/>
            <person name="Angers B."/>
            <person name="Qian P.Y."/>
        </authorList>
    </citation>
    <scope>NUCLEOTIDE SEQUENCE</scope>
    <source>
        <strain evidence="8">P08H-3</strain>
    </source>
</reference>
<accession>A0AAD9N2M3</accession>
<evidence type="ECO:0000256" key="3">
    <source>
        <dbReference type="ARBA" id="ARBA00008848"/>
    </source>
</evidence>
<dbReference type="InterPro" id="IPR017901">
    <property type="entry name" value="C-CAP_CF_C-like"/>
</dbReference>
<evidence type="ECO:0000256" key="5">
    <source>
        <dbReference type="ARBA" id="ARBA00022490"/>
    </source>
</evidence>
<dbReference type="SUPFAM" id="SSF69340">
    <property type="entry name" value="C-terminal domain of adenylylcyclase associated protein"/>
    <property type="match status" value="1"/>
</dbReference>
<sequence>MANKSTLTRFGGQKYTIKWQDSYGGGTSINDLSLSVEAVEALGFLIGGSVDNNRSVRPLKDIAQMQQLHQTSGYSKISRSYSFRSLQSWLRSSIDQNPFGVSACIAHGRRLIWPLAGEDKSRAAEVKRGRIATNALLVPKDNIKGNKLIVMSQVCKQAIARSSNTLEGSTIKIHRCHNSYIYLLSPLRAVSVEKCRNSTVVLGAVETTVHVNFCDNTTVITTCRRISSSGSTGCTFHVMTPTRPLLFSGNDRITLAPYHTYYPKLEEHMSKVSLSPHPNLWDQPFCVGPDHQEDKPVWDIMSARHFYVFTIPFDMDGPTEEIPGGLPVKYQKVITARYQMIERWQKMIKEKSLTKEQRKQFHSLVESRFQEWLSETGHKLELDCLVVPTLHTELMHRE</sequence>
<comment type="caution">
    <text evidence="8">The sequence shown here is derived from an EMBL/GenBank/DDBJ whole genome shotgun (WGS) entry which is preliminary data.</text>
</comment>
<comment type="subcellular location">
    <subcellularLocation>
        <location evidence="1">Cytoplasm</location>
        <location evidence="1">Cytoskeleton</location>
        <location evidence="1">Microtubule organizing center</location>
        <location evidence="1">Centrosome</location>
    </subcellularLocation>
    <subcellularLocation>
        <location evidence="2">Cytoplasm</location>
        <location evidence="2">Cytoskeleton</location>
        <location evidence="2">Spindle pole</location>
    </subcellularLocation>
</comment>
<keyword evidence="6" id="KW-0206">Cytoskeleton</keyword>
<dbReference type="InterPro" id="IPR012945">
    <property type="entry name" value="Tubulin-bd_cofactor_C_dom"/>
</dbReference>
<dbReference type="PANTHER" id="PTHR16052">
    <property type="entry name" value="TBCC DOMAIN-CONTAINING PROTEIN 1"/>
    <property type="match status" value="1"/>
</dbReference>
<dbReference type="AlphaFoldDB" id="A0AAD9N2M3"/>
<dbReference type="SMART" id="SM00673">
    <property type="entry name" value="CARP"/>
    <property type="match status" value="2"/>
</dbReference>
<evidence type="ECO:0000256" key="6">
    <source>
        <dbReference type="ARBA" id="ARBA00023212"/>
    </source>
</evidence>
<evidence type="ECO:0000256" key="1">
    <source>
        <dbReference type="ARBA" id="ARBA00004300"/>
    </source>
</evidence>
<evidence type="ECO:0000256" key="4">
    <source>
        <dbReference type="ARBA" id="ARBA00017559"/>
    </source>
</evidence>
<dbReference type="GO" id="GO:0031616">
    <property type="term" value="C:spindle pole centrosome"/>
    <property type="evidence" value="ECO:0007669"/>
    <property type="project" value="TreeGrafter"/>
</dbReference>
<keyword evidence="5" id="KW-0963">Cytoplasm</keyword>
<dbReference type="PANTHER" id="PTHR16052:SF0">
    <property type="entry name" value="TBCC DOMAIN-CONTAINING PROTEIN 1"/>
    <property type="match status" value="1"/>
</dbReference>
<gene>
    <name evidence="8" type="ORF">LSH36_268g00022</name>
</gene>
<organism evidence="8 9">
    <name type="scientific">Paralvinella palmiformis</name>
    <dbReference type="NCBI Taxonomy" id="53620"/>
    <lineage>
        <taxon>Eukaryota</taxon>
        <taxon>Metazoa</taxon>
        <taxon>Spiralia</taxon>
        <taxon>Lophotrochozoa</taxon>
        <taxon>Annelida</taxon>
        <taxon>Polychaeta</taxon>
        <taxon>Sedentaria</taxon>
        <taxon>Canalipalpata</taxon>
        <taxon>Terebellida</taxon>
        <taxon>Terebelliformia</taxon>
        <taxon>Alvinellidae</taxon>
        <taxon>Paralvinella</taxon>
    </lineage>
</organism>
<keyword evidence="9" id="KW-1185">Reference proteome</keyword>
<evidence type="ECO:0000259" key="7">
    <source>
        <dbReference type="PROSITE" id="PS51329"/>
    </source>
</evidence>
<dbReference type="PROSITE" id="PS51329">
    <property type="entry name" value="C_CAP_COFACTOR_C"/>
    <property type="match status" value="1"/>
</dbReference>
<evidence type="ECO:0000256" key="2">
    <source>
        <dbReference type="ARBA" id="ARBA00004647"/>
    </source>
</evidence>
<feature type="domain" description="C-CAP/cofactor C-like" evidence="7">
    <location>
        <begin position="114"/>
        <end position="289"/>
    </location>
</feature>